<dbReference type="AlphaFoldDB" id="A0AA86RTT6"/>
<gene>
    <name evidence="2" type="ORF">AYBTSS11_LOCUS976</name>
</gene>
<organism evidence="2 3">
    <name type="scientific">Sphenostylis stenocarpa</name>
    <dbReference type="NCBI Taxonomy" id="92480"/>
    <lineage>
        <taxon>Eukaryota</taxon>
        <taxon>Viridiplantae</taxon>
        <taxon>Streptophyta</taxon>
        <taxon>Embryophyta</taxon>
        <taxon>Tracheophyta</taxon>
        <taxon>Spermatophyta</taxon>
        <taxon>Magnoliopsida</taxon>
        <taxon>eudicotyledons</taxon>
        <taxon>Gunneridae</taxon>
        <taxon>Pentapetalae</taxon>
        <taxon>rosids</taxon>
        <taxon>fabids</taxon>
        <taxon>Fabales</taxon>
        <taxon>Fabaceae</taxon>
        <taxon>Papilionoideae</taxon>
        <taxon>50 kb inversion clade</taxon>
        <taxon>NPAAA clade</taxon>
        <taxon>indigoferoid/millettioid clade</taxon>
        <taxon>Phaseoleae</taxon>
        <taxon>Sphenostylis</taxon>
    </lineage>
</organism>
<dbReference type="EMBL" id="OY731398">
    <property type="protein sequence ID" value="CAJ1814100.1"/>
    <property type="molecule type" value="Genomic_DNA"/>
</dbReference>
<name>A0AA86RTT6_9FABA</name>
<dbReference type="Gramene" id="rna-AYBTSS11_LOCUS976">
    <property type="protein sequence ID" value="CAJ1814100.1"/>
    <property type="gene ID" value="gene-AYBTSS11_LOCUS976"/>
</dbReference>
<proteinExistence type="predicted"/>
<keyword evidence="3" id="KW-1185">Reference proteome</keyword>
<evidence type="ECO:0000256" key="1">
    <source>
        <dbReference type="SAM" id="MobiDB-lite"/>
    </source>
</evidence>
<feature type="region of interest" description="Disordered" evidence="1">
    <location>
        <begin position="92"/>
        <end position="116"/>
    </location>
</feature>
<evidence type="ECO:0000313" key="2">
    <source>
        <dbReference type="EMBL" id="CAJ1814100.1"/>
    </source>
</evidence>
<accession>A0AA86RTT6</accession>
<protein>
    <submittedName>
        <fullName evidence="2">Uncharacterized protein</fullName>
    </submittedName>
</protein>
<sequence length="129" mass="14951">MEKGRAWIGRKCSVGRNEEQRKRAVRSAEENLLEKGCGVSDGVSDAKRKLEHVRDRHSKKATFLLRTVKEDDELMMLRDPWLQNRIVGFNTQGDSEESLEEDKKPRSTVFANMNDDQRLMKKKGGRYLV</sequence>
<dbReference type="Proteomes" id="UP001189624">
    <property type="component" value="Chromosome 1"/>
</dbReference>
<evidence type="ECO:0000313" key="3">
    <source>
        <dbReference type="Proteomes" id="UP001189624"/>
    </source>
</evidence>
<reference evidence="2" key="1">
    <citation type="submission" date="2023-10" db="EMBL/GenBank/DDBJ databases">
        <authorList>
            <person name="Domelevo Entfellner J.-B."/>
        </authorList>
    </citation>
    <scope>NUCLEOTIDE SEQUENCE</scope>
</reference>